<organism evidence="2 3">
    <name type="scientific">Acacia crassicarpa</name>
    <name type="common">northern wattle</name>
    <dbReference type="NCBI Taxonomy" id="499986"/>
    <lineage>
        <taxon>Eukaryota</taxon>
        <taxon>Viridiplantae</taxon>
        <taxon>Streptophyta</taxon>
        <taxon>Embryophyta</taxon>
        <taxon>Tracheophyta</taxon>
        <taxon>Spermatophyta</taxon>
        <taxon>Magnoliopsida</taxon>
        <taxon>eudicotyledons</taxon>
        <taxon>Gunneridae</taxon>
        <taxon>Pentapetalae</taxon>
        <taxon>rosids</taxon>
        <taxon>fabids</taxon>
        <taxon>Fabales</taxon>
        <taxon>Fabaceae</taxon>
        <taxon>Caesalpinioideae</taxon>
        <taxon>mimosoid clade</taxon>
        <taxon>Acacieae</taxon>
        <taxon>Acacia</taxon>
    </lineage>
</organism>
<dbReference type="GO" id="GO:0042752">
    <property type="term" value="P:regulation of circadian rhythm"/>
    <property type="evidence" value="ECO:0007669"/>
    <property type="project" value="InterPro"/>
</dbReference>
<dbReference type="Proteomes" id="UP001293593">
    <property type="component" value="Unassembled WGS sequence"/>
</dbReference>
<sequence length="235" mass="26317">MKKSTRQRPTRTIPPALHNDSTEFTPFPSGLKQGIKEAEPLSMAAEWTNEKHSLYLKSMEASFVNQLYDSRAILGRISHEGTSHPSSGQFKVLRGGSWHNINFKRENPHIKRVNECHDLNENPWIQHFRSSSKQGSVTSPAIEETATSIMDATGSGQRRRGIVSGLPTSSGHIHICKSLSSEQDALCDDTEMSDQNFVDEEVEGEEGSERSSNVKRLKYLESDAKYNDQMVPLSE</sequence>
<accession>A0AAE1JUA2</accession>
<evidence type="ECO:0000313" key="2">
    <source>
        <dbReference type="EMBL" id="KAK4277482.1"/>
    </source>
</evidence>
<gene>
    <name evidence="2" type="ORF">QN277_015476</name>
</gene>
<keyword evidence="3" id="KW-1185">Reference proteome</keyword>
<dbReference type="AlphaFoldDB" id="A0AAE1JUA2"/>
<name>A0AAE1JUA2_9FABA</name>
<evidence type="ECO:0000256" key="1">
    <source>
        <dbReference type="SAM" id="MobiDB-lite"/>
    </source>
</evidence>
<evidence type="ECO:0000313" key="3">
    <source>
        <dbReference type="Proteomes" id="UP001293593"/>
    </source>
</evidence>
<reference evidence="2" key="1">
    <citation type="submission" date="2023-10" db="EMBL/GenBank/DDBJ databases">
        <title>Chromosome-level genome of the transformable northern wattle, Acacia crassicarpa.</title>
        <authorList>
            <person name="Massaro I."/>
            <person name="Sinha N.R."/>
            <person name="Poethig S."/>
            <person name="Leichty A.R."/>
        </authorList>
    </citation>
    <scope>NUCLEOTIDE SEQUENCE</scope>
    <source>
        <strain evidence="2">Acra3RX</strain>
        <tissue evidence="2">Leaf</tissue>
    </source>
</reference>
<dbReference type="PANTHER" id="PTHR33676:SF3">
    <property type="entry name" value="COLD-REGULATED PROTEIN 27"/>
    <property type="match status" value="1"/>
</dbReference>
<dbReference type="GO" id="GO:0009409">
    <property type="term" value="P:response to cold"/>
    <property type="evidence" value="ECO:0007669"/>
    <property type="project" value="InterPro"/>
</dbReference>
<protein>
    <submittedName>
        <fullName evidence="2">Uncharacterized protein</fullName>
    </submittedName>
</protein>
<dbReference type="PANTHER" id="PTHR33676">
    <property type="entry name" value="COLD REGULATED PROTEIN 27"/>
    <property type="match status" value="1"/>
</dbReference>
<proteinExistence type="predicted"/>
<dbReference type="EMBL" id="JAWXYG010000003">
    <property type="protein sequence ID" value="KAK4277482.1"/>
    <property type="molecule type" value="Genomic_DNA"/>
</dbReference>
<dbReference type="InterPro" id="IPR044678">
    <property type="entry name" value="COR27/28"/>
</dbReference>
<feature type="region of interest" description="Disordered" evidence="1">
    <location>
        <begin position="1"/>
        <end position="25"/>
    </location>
</feature>
<comment type="caution">
    <text evidence="2">The sequence shown here is derived from an EMBL/GenBank/DDBJ whole genome shotgun (WGS) entry which is preliminary data.</text>
</comment>